<dbReference type="Gene3D" id="1.10.3720.10">
    <property type="entry name" value="MetI-like"/>
    <property type="match status" value="1"/>
</dbReference>
<feature type="transmembrane region" description="Helical" evidence="9">
    <location>
        <begin position="383"/>
        <end position="403"/>
    </location>
</feature>
<sequence length="700" mass="79122">MKKIAILFICLFLFSTITHSCDLDRTIRFAGNDWDSNSFSTEVARYILETGYGCKTESIRGTSVPLLNALVRGDVDINMELWKANNIQIWNKMLKTGRVSETKGVSIDRATQNFYIPRFIVYGDPKQNIKPLAPKLRSVVDMKKYHQLFSDPADPNKGRFYNCKIGWDCETMNSKKLAAYGLLDYYNNFRTGSGEALRSEIISALQRRKPLFFYYWRPTYLMGKYGNQMLELKEPPYNTKDWNRLVNSKTGKGLKGVAYPSLTIHIAANVKFLDKAPNIAKFLNLFYMSTEFVNEGLVYMNDHQDLRGRKAAIAFLKNNPEIWQSWIPEANAKRVHEALSADHSLDKQKTASFLLKLSGISAIIILTALAYLIGQRRWSKHRLIVFILPIITLITLVSLYILYSRPLFYNATPAHSFIPFRSFIDEFVNELVIHYADFLRHSISYPILYIVGVFERFLVNQLSWLFLTALFTALAFHASRKIGLTLFVLIGNLIIWGMQLWVPGVQTLILIFIAIILTASLGLPLGILAGLNQTIYRTLSPILDVMQTMPSFVYLIPVVMLFGLGTFSGVVATAMYAMPPLIRLTALGIRQVDRETLEAAKAFGTHRKQILTKVQLPLALPSIMVGINQAIMMALAMVVIASMIGVKGLGQQVLFGLQQQDMGVGFTAGLAIVFLSIMLDRISQAYGHRLQVHYHMQGSE</sequence>
<feature type="transmembrane region" description="Helical" evidence="9">
    <location>
        <begin position="662"/>
        <end position="679"/>
    </location>
</feature>
<dbReference type="PROSITE" id="PS50928">
    <property type="entry name" value="ABC_TM1"/>
    <property type="match status" value="1"/>
</dbReference>
<dbReference type="EMBL" id="LNYH01000125">
    <property type="protein sequence ID" value="KTD18525.1"/>
    <property type="molecule type" value="Genomic_DNA"/>
</dbReference>
<dbReference type="SUPFAM" id="SSF53850">
    <property type="entry name" value="Periplasmic binding protein-like II"/>
    <property type="match status" value="1"/>
</dbReference>
<keyword evidence="13" id="KW-1185">Reference proteome</keyword>
<keyword evidence="4 9" id="KW-0812">Transmembrane</keyword>
<evidence type="ECO:0000256" key="6">
    <source>
        <dbReference type="ARBA" id="ARBA00023136"/>
    </source>
</evidence>
<feature type="transmembrane region" description="Helical" evidence="9">
    <location>
        <begin position="630"/>
        <end position="650"/>
    </location>
</feature>
<evidence type="ECO:0000256" key="4">
    <source>
        <dbReference type="ARBA" id="ARBA00022692"/>
    </source>
</evidence>
<evidence type="ECO:0000256" key="9">
    <source>
        <dbReference type="RuleBase" id="RU363032"/>
    </source>
</evidence>
<comment type="subcellular location">
    <subcellularLocation>
        <location evidence="1 9">Cell membrane</location>
        <topology evidence="1 9">Multi-pass membrane protein</topology>
    </subcellularLocation>
</comment>
<dbReference type="FunFam" id="1.10.3720.10:FF:000001">
    <property type="entry name" value="Glycine betaine ABC transporter, permease"/>
    <property type="match status" value="1"/>
</dbReference>
<evidence type="ECO:0000256" key="8">
    <source>
        <dbReference type="ARBA" id="ARBA00035652"/>
    </source>
</evidence>
<reference evidence="12 13" key="1">
    <citation type="submission" date="2015-11" db="EMBL/GenBank/DDBJ databases">
        <title>Genomic analysis of 38 Legionella species identifies large and diverse effector repertoires.</title>
        <authorList>
            <person name="Burstein D."/>
            <person name="Amaro F."/>
            <person name="Zusman T."/>
            <person name="Lifshitz Z."/>
            <person name="Cohen O."/>
            <person name="Gilbert J.A."/>
            <person name="Pupko T."/>
            <person name="Shuman H.A."/>
            <person name="Segal G."/>
        </authorList>
    </citation>
    <scope>NUCLEOTIDE SEQUENCE [LARGE SCALE GENOMIC DNA]</scope>
    <source>
        <strain evidence="12 13">Bercovier 4</strain>
    </source>
</reference>
<dbReference type="PATRIC" id="fig|454.4.peg.2352"/>
<dbReference type="GO" id="GO:0015871">
    <property type="term" value="P:choline transport"/>
    <property type="evidence" value="ECO:0007669"/>
    <property type="project" value="TreeGrafter"/>
</dbReference>
<dbReference type="AlphaFoldDB" id="A0A0W0VF65"/>
<feature type="transmembrane region" description="Helical" evidence="9">
    <location>
        <begin position="508"/>
        <end position="531"/>
    </location>
</feature>
<comment type="similarity">
    <text evidence="9">Belongs to the binding-protein-dependent transport system permease family.</text>
</comment>
<feature type="transmembrane region" description="Helical" evidence="9">
    <location>
        <begin position="552"/>
        <end position="578"/>
    </location>
</feature>
<comment type="similarity">
    <text evidence="7">In the C-terminal section; belongs to the OsmX family.</text>
</comment>
<dbReference type="Gene3D" id="3.40.190.10">
    <property type="entry name" value="Periplasmic binding protein-like II"/>
    <property type="match status" value="1"/>
</dbReference>
<dbReference type="GO" id="GO:0005275">
    <property type="term" value="F:amine transmembrane transporter activity"/>
    <property type="evidence" value="ECO:0007669"/>
    <property type="project" value="TreeGrafter"/>
</dbReference>
<protein>
    <submittedName>
        <fullName evidence="12">Glycine betaine transport system permease protein OpuAB</fullName>
    </submittedName>
</protein>
<evidence type="ECO:0000313" key="13">
    <source>
        <dbReference type="Proteomes" id="UP000054761"/>
    </source>
</evidence>
<comment type="similarity">
    <text evidence="8">In the N-terminal section; belongs to the binding-protein-dependent transport system permease family.</text>
</comment>
<feature type="transmembrane region" description="Helical" evidence="9">
    <location>
        <begin position="457"/>
        <end position="476"/>
    </location>
</feature>
<feature type="chain" id="PRO_5006914725" evidence="10">
    <location>
        <begin position="21"/>
        <end position="700"/>
    </location>
</feature>
<keyword evidence="5 9" id="KW-1133">Transmembrane helix</keyword>
<gene>
    <name evidence="12" type="primary">opuAB</name>
    <name evidence="12" type="ORF">Lisr_2154</name>
</gene>
<dbReference type="PANTHER" id="PTHR47737">
    <property type="entry name" value="GLYCINE BETAINE/PROLINE BETAINE TRANSPORT SYSTEM PERMEASE PROTEIN PROW"/>
    <property type="match status" value="1"/>
</dbReference>
<dbReference type="Gene3D" id="3.40.190.100">
    <property type="entry name" value="Glycine betaine-binding periplasmic protein, domain 2"/>
    <property type="match status" value="1"/>
</dbReference>
<dbReference type="InterPro" id="IPR007210">
    <property type="entry name" value="ABC_Gly_betaine_transp_sub-bd"/>
</dbReference>
<dbReference type="InterPro" id="IPR000515">
    <property type="entry name" value="MetI-like"/>
</dbReference>
<dbReference type="CDD" id="cd13641">
    <property type="entry name" value="PBP2_HisX_like"/>
    <property type="match status" value="1"/>
</dbReference>
<dbReference type="STRING" id="454.Lisr_2154"/>
<keyword evidence="2 9" id="KW-0813">Transport</keyword>
<dbReference type="SUPFAM" id="SSF161098">
    <property type="entry name" value="MetI-like"/>
    <property type="match status" value="1"/>
</dbReference>
<organism evidence="12 13">
    <name type="scientific">Legionella israelensis</name>
    <dbReference type="NCBI Taxonomy" id="454"/>
    <lineage>
        <taxon>Bacteria</taxon>
        <taxon>Pseudomonadati</taxon>
        <taxon>Pseudomonadota</taxon>
        <taxon>Gammaproteobacteria</taxon>
        <taxon>Legionellales</taxon>
        <taxon>Legionellaceae</taxon>
        <taxon>Legionella</taxon>
    </lineage>
</organism>
<dbReference type="GO" id="GO:0031460">
    <property type="term" value="P:glycine betaine transport"/>
    <property type="evidence" value="ECO:0007669"/>
    <property type="project" value="TreeGrafter"/>
</dbReference>
<accession>A0A0W0VF65</accession>
<dbReference type="Pfam" id="PF00528">
    <property type="entry name" value="BPD_transp_1"/>
    <property type="match status" value="1"/>
</dbReference>
<dbReference type="GO" id="GO:0043190">
    <property type="term" value="C:ATP-binding cassette (ABC) transporter complex"/>
    <property type="evidence" value="ECO:0007669"/>
    <property type="project" value="InterPro"/>
</dbReference>
<dbReference type="GO" id="GO:0015226">
    <property type="term" value="F:carnitine transmembrane transporter activity"/>
    <property type="evidence" value="ECO:0007669"/>
    <property type="project" value="TreeGrafter"/>
</dbReference>
<feature type="transmembrane region" description="Helical" evidence="9">
    <location>
        <begin position="483"/>
        <end position="502"/>
    </location>
</feature>
<dbReference type="InterPro" id="IPR035906">
    <property type="entry name" value="MetI-like_sf"/>
</dbReference>
<evidence type="ECO:0000256" key="5">
    <source>
        <dbReference type="ARBA" id="ARBA00022989"/>
    </source>
</evidence>
<comment type="caution">
    <text evidence="12">The sequence shown here is derived from an EMBL/GenBank/DDBJ whole genome shotgun (WGS) entry which is preliminary data.</text>
</comment>
<evidence type="ECO:0000256" key="3">
    <source>
        <dbReference type="ARBA" id="ARBA00022475"/>
    </source>
</evidence>
<evidence type="ECO:0000313" key="12">
    <source>
        <dbReference type="EMBL" id="KTD18525.1"/>
    </source>
</evidence>
<dbReference type="RefSeq" id="WP_165475169.1">
    <property type="nucleotide sequence ID" value="NZ_CAAAJA010000082.1"/>
</dbReference>
<dbReference type="PANTHER" id="PTHR47737:SF1">
    <property type="entry name" value="GLYCINE BETAINE_PROLINE BETAINE TRANSPORT SYSTEM PERMEASE PROTEIN PROW"/>
    <property type="match status" value="1"/>
</dbReference>
<dbReference type="CDD" id="cd06261">
    <property type="entry name" value="TM_PBP2"/>
    <property type="match status" value="1"/>
</dbReference>
<keyword evidence="10" id="KW-0732">Signal</keyword>
<keyword evidence="3" id="KW-1003">Cell membrane</keyword>
<feature type="domain" description="ABC transmembrane type-1" evidence="11">
    <location>
        <begin position="504"/>
        <end position="683"/>
    </location>
</feature>
<evidence type="ECO:0000256" key="10">
    <source>
        <dbReference type="SAM" id="SignalP"/>
    </source>
</evidence>
<dbReference type="Pfam" id="PF04069">
    <property type="entry name" value="OpuAC"/>
    <property type="match status" value="1"/>
</dbReference>
<feature type="signal peptide" evidence="10">
    <location>
        <begin position="1"/>
        <end position="20"/>
    </location>
</feature>
<evidence type="ECO:0000259" key="11">
    <source>
        <dbReference type="PROSITE" id="PS50928"/>
    </source>
</evidence>
<feature type="transmembrane region" description="Helical" evidence="9">
    <location>
        <begin position="353"/>
        <end position="374"/>
    </location>
</feature>
<evidence type="ECO:0000256" key="7">
    <source>
        <dbReference type="ARBA" id="ARBA00035642"/>
    </source>
</evidence>
<evidence type="ECO:0000256" key="1">
    <source>
        <dbReference type="ARBA" id="ARBA00004651"/>
    </source>
</evidence>
<proteinExistence type="inferred from homology"/>
<evidence type="ECO:0000256" key="2">
    <source>
        <dbReference type="ARBA" id="ARBA00022448"/>
    </source>
</evidence>
<dbReference type="Proteomes" id="UP000054761">
    <property type="component" value="Unassembled WGS sequence"/>
</dbReference>
<name>A0A0W0VF65_9GAMM</name>
<keyword evidence="6 9" id="KW-0472">Membrane</keyword>
<dbReference type="Gene3D" id="3.10.105.10">
    <property type="entry name" value="Dipeptide-binding Protein, Domain 3"/>
    <property type="match status" value="1"/>
</dbReference>